<dbReference type="Pfam" id="PF14317">
    <property type="entry name" value="YcxB"/>
    <property type="match status" value="1"/>
</dbReference>
<dbReference type="RefSeq" id="WP_092361848.1">
    <property type="nucleotide sequence ID" value="NZ_CABJCG010000004.1"/>
</dbReference>
<dbReference type="Proteomes" id="UP000198508">
    <property type="component" value="Unassembled WGS sequence"/>
</dbReference>
<dbReference type="STRING" id="460384.SAMN05216313_105186"/>
<feature type="transmembrane region" description="Helical" evidence="1">
    <location>
        <begin position="57"/>
        <end position="76"/>
    </location>
</feature>
<gene>
    <name evidence="3" type="ORF">SAMN05216313_105186</name>
</gene>
<keyword evidence="1" id="KW-0472">Membrane</keyword>
<reference evidence="4" key="1">
    <citation type="submission" date="2016-10" db="EMBL/GenBank/DDBJ databases">
        <authorList>
            <person name="Varghese N."/>
            <person name="Submissions S."/>
        </authorList>
    </citation>
    <scope>NUCLEOTIDE SEQUENCE [LARGE SCALE GENOMIC DNA]</scope>
    <source>
        <strain evidence="4">NLAE-zl-G277</strain>
    </source>
</reference>
<dbReference type="EMBL" id="FOIM01000005">
    <property type="protein sequence ID" value="SET38416.1"/>
    <property type="molecule type" value="Genomic_DNA"/>
</dbReference>
<feature type="transmembrane region" description="Helical" evidence="1">
    <location>
        <begin position="27"/>
        <end position="45"/>
    </location>
</feature>
<keyword evidence="1" id="KW-1133">Transmembrane helix</keyword>
<keyword evidence="1" id="KW-0812">Transmembrane</keyword>
<dbReference type="InterPro" id="IPR025588">
    <property type="entry name" value="YcxB-like_C"/>
</dbReference>
<evidence type="ECO:0000256" key="1">
    <source>
        <dbReference type="SAM" id="Phobius"/>
    </source>
</evidence>
<dbReference type="AlphaFoldDB" id="A0A1I0E126"/>
<feature type="domain" description="YcxB-like C-terminal" evidence="2">
    <location>
        <begin position="100"/>
        <end position="161"/>
    </location>
</feature>
<protein>
    <submittedName>
        <fullName evidence="3">YcxB-like protein</fullName>
    </submittedName>
</protein>
<organism evidence="3 4">
    <name type="scientific">Enterocloster lavalensis</name>
    <dbReference type="NCBI Taxonomy" id="460384"/>
    <lineage>
        <taxon>Bacteria</taxon>
        <taxon>Bacillati</taxon>
        <taxon>Bacillota</taxon>
        <taxon>Clostridia</taxon>
        <taxon>Lachnospirales</taxon>
        <taxon>Lachnospiraceae</taxon>
        <taxon>Enterocloster</taxon>
    </lineage>
</organism>
<evidence type="ECO:0000313" key="3">
    <source>
        <dbReference type="EMBL" id="SET38416.1"/>
    </source>
</evidence>
<sequence>MRMVFNFKMSLEDYHQMMVSRTFGNSWIRRIILLVVWLVFTGLIVLDLTGVIELTRIVHVCALLVAVSFPAAVITMEINVSKYKDAYLSGFKAERQIVADEEGLTFCNRSTGESGSNTWGEVTKLEELKDVFVIQLNRREAVILPKRGMGNTKKVDQFREMVKEKIPERFYPLKRSVFR</sequence>
<evidence type="ECO:0000259" key="2">
    <source>
        <dbReference type="Pfam" id="PF14317"/>
    </source>
</evidence>
<name>A0A1I0E126_9FIRM</name>
<proteinExistence type="predicted"/>
<evidence type="ECO:0000313" key="4">
    <source>
        <dbReference type="Proteomes" id="UP000198508"/>
    </source>
</evidence>
<accession>A0A1I0E126</accession>
<keyword evidence="4" id="KW-1185">Reference proteome</keyword>